<comment type="catalytic activity">
    <reaction evidence="14">
        <text>ATP + H2O = ADP + phosphate + H(+)</text>
        <dbReference type="Rhea" id="RHEA:13065"/>
        <dbReference type="ChEBI" id="CHEBI:15377"/>
        <dbReference type="ChEBI" id="CHEBI:15378"/>
        <dbReference type="ChEBI" id="CHEBI:30616"/>
        <dbReference type="ChEBI" id="CHEBI:43474"/>
        <dbReference type="ChEBI" id="CHEBI:456216"/>
        <dbReference type="EC" id="3.6.4.13"/>
    </reaction>
</comment>
<evidence type="ECO:0000256" key="9">
    <source>
        <dbReference type="ARBA" id="ARBA00024310"/>
    </source>
</evidence>
<feature type="compositionally biased region" description="Acidic residues" evidence="15">
    <location>
        <begin position="327"/>
        <end position="341"/>
    </location>
</feature>
<feature type="compositionally biased region" description="Acidic residues" evidence="15">
    <location>
        <begin position="62"/>
        <end position="71"/>
    </location>
</feature>
<dbReference type="Gene3D" id="3.40.50.300">
    <property type="entry name" value="P-loop containing nucleotide triphosphate hydrolases"/>
    <property type="match status" value="2"/>
</dbReference>
<evidence type="ECO:0000256" key="6">
    <source>
        <dbReference type="ARBA" id="ARBA00022806"/>
    </source>
</evidence>
<dbReference type="Pfam" id="PF00271">
    <property type="entry name" value="Helicase_C"/>
    <property type="match status" value="1"/>
</dbReference>
<keyword evidence="19" id="KW-1185">Reference proteome</keyword>
<dbReference type="SMART" id="SM00490">
    <property type="entry name" value="HELICc"/>
    <property type="match status" value="1"/>
</dbReference>
<dbReference type="InterPro" id="IPR014001">
    <property type="entry name" value="Helicase_ATP-bd"/>
</dbReference>
<reference evidence="18 19" key="1">
    <citation type="submission" date="2018-02" db="EMBL/GenBank/DDBJ databases">
        <title>The genomes of Aspergillus section Nigri reveals drivers in fungal speciation.</title>
        <authorList>
            <consortium name="DOE Joint Genome Institute"/>
            <person name="Vesth T.C."/>
            <person name="Nybo J."/>
            <person name="Theobald S."/>
            <person name="Brandl J."/>
            <person name="Frisvad J.C."/>
            <person name="Nielsen K.F."/>
            <person name="Lyhne E.K."/>
            <person name="Kogle M.E."/>
            <person name="Kuo A."/>
            <person name="Riley R."/>
            <person name="Clum A."/>
            <person name="Nolan M."/>
            <person name="Lipzen A."/>
            <person name="Salamov A."/>
            <person name="Henrissat B."/>
            <person name="Wiebenga A."/>
            <person name="De vries R.P."/>
            <person name="Grigoriev I.V."/>
            <person name="Mortensen U.H."/>
            <person name="Andersen M.R."/>
            <person name="Baker S.E."/>
        </authorList>
    </citation>
    <scope>NUCLEOTIDE SEQUENCE [LARGE SCALE GENOMIC DNA]</scope>
    <source>
        <strain evidence="18 19">CBS 707.79</strain>
    </source>
</reference>
<dbReference type="AlphaFoldDB" id="A0A319DWK6"/>
<comment type="subcellular location">
    <subcellularLocation>
        <location evidence="1">Nucleus</location>
        <location evidence="1">Nucleolus</location>
    </subcellularLocation>
</comment>
<feature type="compositionally biased region" description="Acidic residues" evidence="15">
    <location>
        <begin position="721"/>
        <end position="731"/>
    </location>
</feature>
<accession>A0A319DWK6</accession>
<dbReference type="GO" id="GO:0030490">
    <property type="term" value="P:maturation of SSU-rRNA"/>
    <property type="evidence" value="ECO:0007669"/>
    <property type="project" value="InterPro"/>
</dbReference>
<feature type="compositionally biased region" description="Low complexity" evidence="15">
    <location>
        <begin position="76"/>
        <end position="86"/>
    </location>
</feature>
<sequence length="731" mass="80573">MDAFKLLTRSTKFKAGSSVSSTLPSKGKADNPQLFRDSEADKLLEASASGKKRKRIPAAGDSDSEDSDAAELDFFGSGKKSTAGGSSKKEQDGASEQKKDDDDSEDDESMDEVQRRTILNAHKIKVTDMRDFEEIQPAQAPVQTEESTKKKKKRKQQKEEPAPTLTKKEQKKARRLFPQPLVSFKELRSKYKISRRLAENIAEQGFTVPTEVQLGSLPLLLGDPSVSQKSGTDESVEPDLLTVAPTGSGKTLSFMIPVINKIVRHHHAQSEERGILAVVVAPTKELASQIVNEGRKLALGTGVKITLMKKGMRVVDRNDGDDKNILDEDESGSSESEDDEKAAETIGKAQAPVTKSDIIVTTPLLLVNSLSANKTKPMGTLPLVRNLVLDEADVLLDPLFREQTLDIWRACTHPELRASLWSATMGSSVEDFAKSTIKERKENSSETKSYPLLRLVVGLKDSAIPNIKHKLVYAATEQGKLLGLRQLLHPAAAAATDVRLRPPFLIFTQTIPRAVALHSELRYDIPPEAGGSSRIAVLHSDLSDGQRSDIMKQFRKGEIWILVTTDLLARGVDFRGINGVVNYDIPNSAAVYVHRVGRTGRAGREGGIAVTYYTKEDIPYVKSIANVIDVSEKLRGTTEEKSVQKWLLDALPDLTKKNKQELKKHGVKARQTKVDKDDKNDKKTRISTKSGYERRMENKKRDLIAASRNRKSQPKSGADAASDDGWEGLQD</sequence>
<evidence type="ECO:0000256" key="5">
    <source>
        <dbReference type="ARBA" id="ARBA00022801"/>
    </source>
</evidence>
<feature type="compositionally biased region" description="Basic and acidic residues" evidence="15">
    <location>
        <begin position="672"/>
        <end position="684"/>
    </location>
</feature>
<dbReference type="PROSITE" id="PS51192">
    <property type="entry name" value="HELICASE_ATP_BIND_1"/>
    <property type="match status" value="1"/>
</dbReference>
<evidence type="ECO:0000256" key="12">
    <source>
        <dbReference type="ARBA" id="ARBA00024410"/>
    </source>
</evidence>
<evidence type="ECO:0000256" key="10">
    <source>
        <dbReference type="ARBA" id="ARBA00024355"/>
    </source>
</evidence>
<dbReference type="SMART" id="SM00487">
    <property type="entry name" value="DEXDc"/>
    <property type="match status" value="1"/>
</dbReference>
<feature type="region of interest" description="Disordered" evidence="15">
    <location>
        <begin position="659"/>
        <end position="731"/>
    </location>
</feature>
<gene>
    <name evidence="18" type="ORF">BO71DRAFT_400456</name>
</gene>
<dbReference type="InterPro" id="IPR044764">
    <property type="entry name" value="DDX52/Rok1_DEADc"/>
</dbReference>
<dbReference type="GO" id="GO:0003723">
    <property type="term" value="F:RNA binding"/>
    <property type="evidence" value="ECO:0007669"/>
    <property type="project" value="UniProtKB-KW"/>
</dbReference>
<feature type="compositionally biased region" description="Basic and acidic residues" evidence="15">
    <location>
        <begin position="691"/>
        <end position="703"/>
    </location>
</feature>
<evidence type="ECO:0000313" key="18">
    <source>
        <dbReference type="EMBL" id="PYH92548.1"/>
    </source>
</evidence>
<dbReference type="Pfam" id="PF00270">
    <property type="entry name" value="DEAD"/>
    <property type="match status" value="1"/>
</dbReference>
<dbReference type="OrthoDB" id="360161at2759"/>
<dbReference type="GO" id="GO:0005730">
    <property type="term" value="C:nucleolus"/>
    <property type="evidence" value="ECO:0007669"/>
    <property type="project" value="UniProtKB-SubCell"/>
</dbReference>
<evidence type="ECO:0000259" key="17">
    <source>
        <dbReference type="PROSITE" id="PS51194"/>
    </source>
</evidence>
<dbReference type="InterPro" id="IPR027417">
    <property type="entry name" value="P-loop_NTPase"/>
</dbReference>
<dbReference type="InterPro" id="IPR050079">
    <property type="entry name" value="DEAD_box_RNA_helicase"/>
</dbReference>
<dbReference type="PANTHER" id="PTHR47959">
    <property type="entry name" value="ATP-DEPENDENT RNA HELICASE RHLE-RELATED"/>
    <property type="match status" value="1"/>
</dbReference>
<comment type="subunit">
    <text evidence="11">Interacts with the U3 snoRNA and is associated with the 90S and 40S pre-ribosomes.</text>
</comment>
<keyword evidence="7" id="KW-0067">ATP-binding</keyword>
<dbReference type="GO" id="GO:0005524">
    <property type="term" value="F:ATP binding"/>
    <property type="evidence" value="ECO:0007669"/>
    <property type="project" value="UniProtKB-KW"/>
</dbReference>
<comment type="similarity">
    <text evidence="10">Belongs to the DEAD box helicase family. DDX52/ROK1 subfamily.</text>
</comment>
<feature type="compositionally biased region" description="Acidic residues" evidence="15">
    <location>
        <begin position="102"/>
        <end position="111"/>
    </location>
</feature>
<evidence type="ECO:0000313" key="19">
    <source>
        <dbReference type="Proteomes" id="UP000247810"/>
    </source>
</evidence>
<evidence type="ECO:0000256" key="15">
    <source>
        <dbReference type="SAM" id="MobiDB-lite"/>
    </source>
</evidence>
<evidence type="ECO:0000256" key="2">
    <source>
        <dbReference type="ARBA" id="ARBA00012552"/>
    </source>
</evidence>
<dbReference type="GO" id="GO:0005829">
    <property type="term" value="C:cytosol"/>
    <property type="evidence" value="ECO:0007669"/>
    <property type="project" value="TreeGrafter"/>
</dbReference>
<dbReference type="GO" id="GO:0016787">
    <property type="term" value="F:hydrolase activity"/>
    <property type="evidence" value="ECO:0007669"/>
    <property type="project" value="UniProtKB-KW"/>
</dbReference>
<evidence type="ECO:0000256" key="3">
    <source>
        <dbReference type="ARBA" id="ARBA00022517"/>
    </source>
</evidence>
<dbReference type="PROSITE" id="PS51194">
    <property type="entry name" value="HELICASE_CTER"/>
    <property type="match status" value="1"/>
</dbReference>
<feature type="region of interest" description="Disordered" evidence="15">
    <location>
        <begin position="318"/>
        <end position="347"/>
    </location>
</feature>
<dbReference type="PANTHER" id="PTHR47959:SF15">
    <property type="entry name" value="RNA HELICASE"/>
    <property type="match status" value="1"/>
</dbReference>
<feature type="region of interest" description="Disordered" evidence="15">
    <location>
        <begin position="130"/>
        <end position="173"/>
    </location>
</feature>
<keyword evidence="5" id="KW-0378">Hydrolase</keyword>
<keyword evidence="4" id="KW-0547">Nucleotide-binding</keyword>
<dbReference type="STRING" id="1448320.A0A319DWK6"/>
<dbReference type="Proteomes" id="UP000247810">
    <property type="component" value="Unassembled WGS sequence"/>
</dbReference>
<dbReference type="SUPFAM" id="SSF52540">
    <property type="entry name" value="P-loop containing nucleoside triphosphate hydrolases"/>
    <property type="match status" value="1"/>
</dbReference>
<feature type="region of interest" description="Disordered" evidence="15">
    <location>
        <begin position="15"/>
        <end position="116"/>
    </location>
</feature>
<dbReference type="CDD" id="cd18787">
    <property type="entry name" value="SF2_C_DEAD"/>
    <property type="match status" value="1"/>
</dbReference>
<comment type="function">
    <text evidence="9">ATP-dependent RNA helicase involved in 40S ribosomal subunit biogenesis. Required for the processing and cleavage of 35S pre-rRNA at sites A0, A1, and A2, leading to mature 18S rRNA.</text>
</comment>
<dbReference type="InterPro" id="IPR001650">
    <property type="entry name" value="Helicase_C-like"/>
</dbReference>
<evidence type="ECO:0000256" key="1">
    <source>
        <dbReference type="ARBA" id="ARBA00004604"/>
    </source>
</evidence>
<proteinExistence type="inferred from homology"/>
<protein>
    <recommendedName>
        <fullName evidence="12">ATP-dependent RNA helicase ROK1</fullName>
        <ecNumber evidence="2">3.6.4.13</ecNumber>
    </recommendedName>
    <alternativeName>
        <fullName evidence="13">ATP-dependent RNA helicase rok1</fullName>
    </alternativeName>
</protein>
<keyword evidence="3" id="KW-0690">Ribosome biogenesis</keyword>
<name>A0A319DWK6_9EURO</name>
<feature type="compositionally biased region" description="Basic and acidic residues" evidence="15">
    <location>
        <begin position="87"/>
        <end position="101"/>
    </location>
</feature>
<evidence type="ECO:0000256" key="13">
    <source>
        <dbReference type="ARBA" id="ARBA00024419"/>
    </source>
</evidence>
<evidence type="ECO:0000256" key="7">
    <source>
        <dbReference type="ARBA" id="ARBA00022840"/>
    </source>
</evidence>
<dbReference type="InterPro" id="IPR011545">
    <property type="entry name" value="DEAD/DEAH_box_helicase_dom"/>
</dbReference>
<evidence type="ECO:0000259" key="16">
    <source>
        <dbReference type="PROSITE" id="PS51192"/>
    </source>
</evidence>
<dbReference type="CDD" id="cd17957">
    <property type="entry name" value="DEADc_DDX52"/>
    <property type="match status" value="1"/>
</dbReference>
<keyword evidence="8" id="KW-0694">RNA-binding</keyword>
<evidence type="ECO:0000256" key="14">
    <source>
        <dbReference type="ARBA" id="ARBA00047984"/>
    </source>
</evidence>
<organism evidence="18 19">
    <name type="scientific">Aspergillus ellipticus CBS 707.79</name>
    <dbReference type="NCBI Taxonomy" id="1448320"/>
    <lineage>
        <taxon>Eukaryota</taxon>
        <taxon>Fungi</taxon>
        <taxon>Dikarya</taxon>
        <taxon>Ascomycota</taxon>
        <taxon>Pezizomycotina</taxon>
        <taxon>Eurotiomycetes</taxon>
        <taxon>Eurotiomycetidae</taxon>
        <taxon>Eurotiales</taxon>
        <taxon>Aspergillaceae</taxon>
        <taxon>Aspergillus</taxon>
        <taxon>Aspergillus subgen. Circumdati</taxon>
    </lineage>
</organism>
<dbReference type="GO" id="GO:0003724">
    <property type="term" value="F:RNA helicase activity"/>
    <property type="evidence" value="ECO:0007669"/>
    <property type="project" value="UniProtKB-EC"/>
</dbReference>
<evidence type="ECO:0000256" key="4">
    <source>
        <dbReference type="ARBA" id="ARBA00022741"/>
    </source>
</evidence>
<dbReference type="EMBL" id="KZ825914">
    <property type="protein sequence ID" value="PYH92548.1"/>
    <property type="molecule type" value="Genomic_DNA"/>
</dbReference>
<feature type="domain" description="Helicase ATP-binding" evidence="16">
    <location>
        <begin position="231"/>
        <end position="443"/>
    </location>
</feature>
<feature type="domain" description="Helicase C-terminal" evidence="17">
    <location>
        <begin position="483"/>
        <end position="651"/>
    </location>
</feature>
<evidence type="ECO:0000256" key="8">
    <source>
        <dbReference type="ARBA" id="ARBA00022884"/>
    </source>
</evidence>
<keyword evidence="6 18" id="KW-0347">Helicase</keyword>
<dbReference type="EC" id="3.6.4.13" evidence="2"/>
<evidence type="ECO:0000256" key="11">
    <source>
        <dbReference type="ARBA" id="ARBA00024367"/>
    </source>
</evidence>
<dbReference type="VEuPathDB" id="FungiDB:BO71DRAFT_400456"/>